<dbReference type="GO" id="GO:0016887">
    <property type="term" value="F:ATP hydrolysis activity"/>
    <property type="evidence" value="ECO:0007669"/>
    <property type="project" value="RHEA"/>
</dbReference>
<feature type="binding site" evidence="10">
    <location>
        <position position="31"/>
    </location>
    <ligand>
        <name>ATP</name>
        <dbReference type="ChEBI" id="CHEBI:30616"/>
    </ligand>
</feature>
<dbReference type="EC" id="5.6.2.4" evidence="10"/>
<keyword evidence="4 10" id="KW-0347">Helicase</keyword>
<keyword evidence="8 10" id="KW-0413">Isomerase</keyword>
<dbReference type="PROSITE" id="PS51192">
    <property type="entry name" value="HELICASE_ATP_BIND_1"/>
    <property type="match status" value="1"/>
</dbReference>
<dbReference type="InterPro" id="IPR036390">
    <property type="entry name" value="WH_DNA-bd_sf"/>
</dbReference>
<dbReference type="SUPFAM" id="SSF158702">
    <property type="entry name" value="Sec63 N-terminal domain-like"/>
    <property type="match status" value="1"/>
</dbReference>
<name>A0A1W6JX91_9CREN</name>
<dbReference type="SUPFAM" id="SSF46785">
    <property type="entry name" value="Winged helix' DNA-binding domain"/>
    <property type="match status" value="1"/>
</dbReference>
<accession>A0A1W6JX91</accession>
<dbReference type="InterPro" id="IPR048772">
    <property type="entry name" value="Hel308-like_dom4"/>
</dbReference>
<evidence type="ECO:0000256" key="6">
    <source>
        <dbReference type="ARBA" id="ARBA00023125"/>
    </source>
</evidence>
<evidence type="ECO:0000256" key="5">
    <source>
        <dbReference type="ARBA" id="ARBA00022840"/>
    </source>
</evidence>
<keyword evidence="1 10" id="KW-0547">Nucleotide-binding</keyword>
<sequence length="705" mass="79822">MQFLPLEQLNIDEKILKILKDRGIEKLNPVQTEAINKGLLKDERLLVTSPTGSGKTLIAELGIISHLLNKGGKAIYITPLRALTSEKFSELKVWEKLGYKVGMTSGDYDTDDAWLKNYDIIISTYEKIDSLWRRNPSWLKEVDYFVLDEFHYLNDPHRGPVVESVAVRIRYKNLLALSATIQNYEEISKWLNATPVTTDWRPVPLKEGVIIPEKKSSYKVIFSNNESINIKGNDAILAYVNYVLQHGGQVLVFRNSRKIAESTARKIASNMGLFKMDKELEKISNEIKEVDDAGTTEKEDLAELVRSGVAYHHAGLSKGLRDIIEKYFIQRKIKVIVATPTLAAGVNLPARSVIVGDIYRFNRQILGFNEEIPIMEYKQMAGRAGRPGFDKEGEAIIVVRNKSEADRVFKKYILSPPEPIESKLGNEASFYTFILGIVSSEGRVTSDEVEDYAMGTLLDKDIVKSYLKKGLNWLRDNEFIAGDDDLVLTKFGKRVADLYINPFTAKTFKDYLTRNEKSCNVAYLHLCAYTPDGPRVSVSRNEMYDLVDLSPCPLFIEEPDDEDEFYNYVSALKVGMIINDWIEEVDEDIILGRYGIGSGDLRSIIDTMDWLTYSGFNISRVLDLKEHAEAFYILNLRVKDGIKEELIDLVKVPGIGRKRARLLFENNIKKPEDIIMNVDKVKSLLGSRLGEKVAKDAARIIAGNA</sequence>
<keyword evidence="6 10" id="KW-0238">DNA-binding</keyword>
<dbReference type="GO" id="GO:0043138">
    <property type="term" value="F:3'-5' DNA helicase activity"/>
    <property type="evidence" value="ECO:0007669"/>
    <property type="project" value="UniProtKB-UniRule"/>
</dbReference>
<comment type="function">
    <text evidence="10">DNA-dependent ATPase and 3'-5' DNA helicase that may be involved in repair of stalled replication forks.</text>
</comment>
<feature type="domain" description="Helicase ATP-binding" evidence="11">
    <location>
        <begin position="36"/>
        <end position="199"/>
    </location>
</feature>
<dbReference type="Pfam" id="PF21280">
    <property type="entry name" value="Helicase_dom4_arc"/>
    <property type="match status" value="1"/>
</dbReference>
<keyword evidence="14" id="KW-1185">Reference proteome</keyword>
<evidence type="ECO:0000256" key="1">
    <source>
        <dbReference type="ARBA" id="ARBA00022741"/>
    </source>
</evidence>
<dbReference type="Proteomes" id="UP000193404">
    <property type="component" value="Chromosome"/>
</dbReference>
<dbReference type="GO" id="GO:0006281">
    <property type="term" value="P:DNA repair"/>
    <property type="evidence" value="ECO:0007669"/>
    <property type="project" value="UniProtKB-UniRule"/>
</dbReference>
<keyword evidence="3 10" id="KW-0378">Hydrolase</keyword>
<dbReference type="SUPFAM" id="SSF52540">
    <property type="entry name" value="P-loop containing nucleoside triphosphate hydrolases"/>
    <property type="match status" value="1"/>
</dbReference>
<dbReference type="Pfam" id="PF00270">
    <property type="entry name" value="DEAD"/>
    <property type="match status" value="1"/>
</dbReference>
<keyword evidence="7 10" id="KW-0234">DNA repair</keyword>
<feature type="domain" description="Helicase C-terminal" evidence="12">
    <location>
        <begin position="235"/>
        <end position="436"/>
    </location>
</feature>
<evidence type="ECO:0000259" key="12">
    <source>
        <dbReference type="PROSITE" id="PS51194"/>
    </source>
</evidence>
<dbReference type="NCBIfam" id="NF040935">
    <property type="entry name" value="helicase_Hel308"/>
    <property type="match status" value="1"/>
</dbReference>
<evidence type="ECO:0000256" key="10">
    <source>
        <dbReference type="HAMAP-Rule" id="MF_00442"/>
    </source>
</evidence>
<dbReference type="PANTHER" id="PTHR47961">
    <property type="entry name" value="DNA POLYMERASE THETA, PUTATIVE (AFU_ORTHOLOGUE AFUA_1G05260)-RELATED"/>
    <property type="match status" value="1"/>
</dbReference>
<comment type="subunit">
    <text evidence="10">Monomer.</text>
</comment>
<evidence type="ECO:0000256" key="4">
    <source>
        <dbReference type="ARBA" id="ARBA00022806"/>
    </source>
</evidence>
<evidence type="ECO:0000313" key="13">
    <source>
        <dbReference type="EMBL" id="ARM74888.1"/>
    </source>
</evidence>
<dbReference type="InterPro" id="IPR011545">
    <property type="entry name" value="DEAD/DEAH_box_helicase_dom"/>
</dbReference>
<dbReference type="GO" id="GO:0005524">
    <property type="term" value="F:ATP binding"/>
    <property type="evidence" value="ECO:0007669"/>
    <property type="project" value="UniProtKB-UniRule"/>
</dbReference>
<evidence type="ECO:0000256" key="2">
    <source>
        <dbReference type="ARBA" id="ARBA00022763"/>
    </source>
</evidence>
<evidence type="ECO:0000256" key="9">
    <source>
        <dbReference type="ARBA" id="ARBA00034617"/>
    </source>
</evidence>
<evidence type="ECO:0000259" key="11">
    <source>
        <dbReference type="PROSITE" id="PS51192"/>
    </source>
</evidence>
<dbReference type="GeneID" id="41589618"/>
<dbReference type="InterPro" id="IPR053416">
    <property type="entry name" value="Hel308_helicase"/>
</dbReference>
<reference evidence="13 14" key="1">
    <citation type="submission" date="2017-03" db="EMBL/GenBank/DDBJ databases">
        <title>Sulfur activation and transportation mechanism of thermophilic Archaea Acidianus manzaensis YN-25.</title>
        <authorList>
            <person name="Ma Y."/>
            <person name="Yang Y."/>
            <person name="Xia J."/>
        </authorList>
    </citation>
    <scope>NUCLEOTIDE SEQUENCE [LARGE SCALE GENOMIC DNA]</scope>
    <source>
        <strain evidence="13 14">YN-25</strain>
    </source>
</reference>
<dbReference type="Gene3D" id="3.40.50.300">
    <property type="entry name" value="P-loop containing nucleotide triphosphate hydrolases"/>
    <property type="match status" value="2"/>
</dbReference>
<dbReference type="STRING" id="282676.B6F84_01825"/>
<dbReference type="SMART" id="SM00490">
    <property type="entry name" value="HELICc"/>
    <property type="match status" value="1"/>
</dbReference>
<dbReference type="InterPro" id="IPR022965">
    <property type="entry name" value="Helicase_Hel308"/>
</dbReference>
<comment type="similarity">
    <text evidence="10">Belongs to the helicase family. Hel308 subfamily.</text>
</comment>
<gene>
    <name evidence="10" type="primary">hel308</name>
    <name evidence="13" type="ORF">B6F84_01825</name>
</gene>
<dbReference type="PROSITE" id="PS51194">
    <property type="entry name" value="HELICASE_CTER"/>
    <property type="match status" value="1"/>
</dbReference>
<dbReference type="KEGG" id="aman:B6F84_01825"/>
<dbReference type="CDD" id="cd18028">
    <property type="entry name" value="DEXHc_archSki2"/>
    <property type="match status" value="1"/>
</dbReference>
<dbReference type="Pfam" id="PF00271">
    <property type="entry name" value="Helicase_C"/>
    <property type="match status" value="1"/>
</dbReference>
<dbReference type="HAMAP" id="MF_00442">
    <property type="entry name" value="Helicase_Hel308"/>
    <property type="match status" value="1"/>
</dbReference>
<dbReference type="PANTHER" id="PTHR47961:SF10">
    <property type="entry name" value="ATP-DEPENDENT DNA HELICASE HEL308"/>
    <property type="match status" value="1"/>
</dbReference>
<evidence type="ECO:0000256" key="3">
    <source>
        <dbReference type="ARBA" id="ARBA00022801"/>
    </source>
</evidence>
<comment type="catalytic activity">
    <reaction evidence="10">
        <text>ATP + H2O = ADP + phosphate + H(+)</text>
        <dbReference type="Rhea" id="RHEA:13065"/>
        <dbReference type="ChEBI" id="CHEBI:15377"/>
        <dbReference type="ChEBI" id="CHEBI:15378"/>
        <dbReference type="ChEBI" id="CHEBI:30616"/>
        <dbReference type="ChEBI" id="CHEBI:43474"/>
        <dbReference type="ChEBI" id="CHEBI:456216"/>
        <dbReference type="EC" id="5.6.2.4"/>
    </reaction>
</comment>
<dbReference type="InterPro" id="IPR014001">
    <property type="entry name" value="Helicase_ATP-bd"/>
</dbReference>
<dbReference type="CDD" id="cd18795">
    <property type="entry name" value="SF2_C_Ski2"/>
    <property type="match status" value="1"/>
</dbReference>
<dbReference type="GO" id="GO:0003677">
    <property type="term" value="F:DNA binding"/>
    <property type="evidence" value="ECO:0007669"/>
    <property type="project" value="UniProtKB-UniRule"/>
</dbReference>
<dbReference type="InterPro" id="IPR001650">
    <property type="entry name" value="Helicase_C-like"/>
</dbReference>
<evidence type="ECO:0000256" key="8">
    <source>
        <dbReference type="ARBA" id="ARBA00023235"/>
    </source>
</evidence>
<dbReference type="InterPro" id="IPR027417">
    <property type="entry name" value="P-loop_NTPase"/>
</dbReference>
<keyword evidence="5 10" id="KW-0067">ATP-binding</keyword>
<evidence type="ECO:0000256" key="7">
    <source>
        <dbReference type="ARBA" id="ARBA00023204"/>
    </source>
</evidence>
<organism evidence="13 14">
    <name type="scientific">Acidianus manzaensis</name>
    <dbReference type="NCBI Taxonomy" id="282676"/>
    <lineage>
        <taxon>Archaea</taxon>
        <taxon>Thermoproteota</taxon>
        <taxon>Thermoprotei</taxon>
        <taxon>Sulfolobales</taxon>
        <taxon>Sulfolobaceae</taxon>
        <taxon>Acidianus</taxon>
    </lineage>
</organism>
<protein>
    <recommendedName>
        <fullName evidence="10">ATP-dependent DNA helicase Hel308</fullName>
        <ecNumber evidence="10">5.6.2.4</ecNumber>
    </recommendedName>
    <alternativeName>
        <fullName evidence="10">DNA 3'-5' helicase Hel308</fullName>
    </alternativeName>
</protein>
<evidence type="ECO:0000313" key="14">
    <source>
        <dbReference type="Proteomes" id="UP000193404"/>
    </source>
</evidence>
<dbReference type="InterPro" id="IPR050474">
    <property type="entry name" value="Hel308_SKI2-like"/>
</dbReference>
<dbReference type="Gene3D" id="1.10.150.20">
    <property type="entry name" value="5' to 3' exonuclease, C-terminal subdomain"/>
    <property type="match status" value="1"/>
</dbReference>
<dbReference type="AlphaFoldDB" id="A0A1W6JX91"/>
<dbReference type="RefSeq" id="WP_148690641.1">
    <property type="nucleotide sequence ID" value="NZ_CP020477.1"/>
</dbReference>
<dbReference type="SMART" id="SM00487">
    <property type="entry name" value="DEXDc"/>
    <property type="match status" value="1"/>
</dbReference>
<dbReference type="OrthoDB" id="371946at2157"/>
<keyword evidence="2 10" id="KW-0227">DNA damage</keyword>
<dbReference type="Gene3D" id="1.10.3380.30">
    <property type="match status" value="1"/>
</dbReference>
<dbReference type="EMBL" id="CP020477">
    <property type="protein sequence ID" value="ARM74888.1"/>
    <property type="molecule type" value="Genomic_DNA"/>
</dbReference>
<comment type="catalytic activity">
    <reaction evidence="9 10">
        <text>Couples ATP hydrolysis with the unwinding of duplex DNA by translocating in the 3'-5' direction.</text>
        <dbReference type="EC" id="5.6.2.4"/>
    </reaction>
</comment>
<proteinExistence type="inferred from homology"/>